<protein>
    <submittedName>
        <fullName evidence="1">Uncharacterized protein</fullName>
    </submittedName>
</protein>
<keyword evidence="3" id="KW-1185">Reference proteome</keyword>
<evidence type="ECO:0000313" key="1">
    <source>
        <dbReference type="EMBL" id="CAD0325678.1"/>
    </source>
</evidence>
<dbReference type="EMBL" id="LR828257">
    <property type="protein sequence ID" value="CAD0325669.1"/>
    <property type="molecule type" value="Genomic_DNA"/>
</dbReference>
<reference evidence="2 4" key="2">
    <citation type="submission" date="2023-10" db="EMBL/GenBank/DDBJ databases">
        <title>A new tool for lettuce pathogen research.</title>
        <authorList>
            <person name="Horton K.N."/>
            <person name="Cseke L.J."/>
            <person name="Badiwe M."/>
            <person name="Tesfaye D."/>
            <person name="Klein A."/>
            <person name="Su J."/>
            <person name="Potnis N."/>
            <person name="Gassmann W."/>
        </authorList>
    </citation>
    <scope>NUCLEOTIDE SEQUENCE [LARGE SCALE GENOMIC DNA]</scope>
    <source>
        <strain evidence="2 4">JSKH1901</strain>
    </source>
</reference>
<evidence type="ECO:0000313" key="2">
    <source>
        <dbReference type="EMBL" id="MDV7246853.1"/>
    </source>
</evidence>
<reference evidence="1 3" key="1">
    <citation type="submission" date="2020-07" db="EMBL/GenBank/DDBJ databases">
        <authorList>
            <person name="Pothier F. J."/>
        </authorList>
    </citation>
    <scope>NUCLEOTIDE SEQUENCE [LARGE SCALE GENOMIC DNA]</scope>
    <source>
        <strain evidence="1 3">CFBP 498</strain>
    </source>
</reference>
<name>A0A6V7D071_9XANT</name>
<sequence length="123" mass="14297">MNKNFLSDDTEEKVILRIPKGLSENEIKSYIAENITSLYPAMDLIVDDHDDRANLDDVVIKEIHLSESDVDIEYDVEFSAYHGCKDQNYADSDQREINGDRTESELIFKKFIAPQKRTTFEEF</sequence>
<dbReference type="Proteomes" id="UP001187425">
    <property type="component" value="Unassembled WGS sequence"/>
</dbReference>
<organism evidence="1 3">
    <name type="scientific">Xanthomonas hortorum pv. vitians</name>
    <dbReference type="NCBI Taxonomy" id="83224"/>
    <lineage>
        <taxon>Bacteria</taxon>
        <taxon>Pseudomonadati</taxon>
        <taxon>Pseudomonadota</taxon>
        <taxon>Gammaproteobacteria</taxon>
        <taxon>Lysobacterales</taxon>
        <taxon>Lysobacteraceae</taxon>
        <taxon>Xanthomonas</taxon>
    </lineage>
</organism>
<proteinExistence type="predicted"/>
<evidence type="ECO:0000313" key="4">
    <source>
        <dbReference type="Proteomes" id="UP001187425"/>
    </source>
</evidence>
<dbReference type="EMBL" id="JAWMQI010000001">
    <property type="protein sequence ID" value="MDV7246853.1"/>
    <property type="molecule type" value="Genomic_DNA"/>
</dbReference>
<dbReference type="AlphaFoldDB" id="A0A6V7D071"/>
<gene>
    <name evidence="1" type="ORF">CFBP498_18730</name>
    <name evidence="2" type="ORF">R4K57_00100</name>
</gene>
<dbReference type="RefSeq" id="WP_074056811.1">
    <property type="nucleotide sequence ID" value="NZ_CP060399.1"/>
</dbReference>
<dbReference type="Proteomes" id="UP000515406">
    <property type="component" value="Chromosome"/>
</dbReference>
<evidence type="ECO:0000313" key="3">
    <source>
        <dbReference type="Proteomes" id="UP000515406"/>
    </source>
</evidence>
<dbReference type="EMBL" id="LR828257">
    <property type="protein sequence ID" value="CAD0325678.1"/>
    <property type="molecule type" value="Genomic_DNA"/>
</dbReference>
<accession>A0A6V7D071</accession>
<dbReference type="GeneID" id="55515385"/>